<dbReference type="InParanoid" id="A0A3M0CXJ0"/>
<dbReference type="GO" id="GO:0003861">
    <property type="term" value="F:3-isopropylmalate dehydratase activity"/>
    <property type="evidence" value="ECO:0007669"/>
    <property type="project" value="UniProtKB-EC"/>
</dbReference>
<dbReference type="PANTHER" id="PTHR43822:SF9">
    <property type="entry name" value="3-ISOPROPYLMALATE DEHYDRATASE"/>
    <property type="match status" value="1"/>
</dbReference>
<keyword evidence="12" id="KW-0411">Iron-sulfur</keyword>
<dbReference type="AlphaFoldDB" id="A0A3M0CXJ0"/>
<comment type="cofactor">
    <cofactor evidence="2">
        <name>[4Fe-4S] cluster</name>
        <dbReference type="ChEBI" id="CHEBI:49883"/>
    </cofactor>
</comment>
<accession>A0A3M0CXJ0</accession>
<evidence type="ECO:0000256" key="13">
    <source>
        <dbReference type="ARBA" id="ARBA00023239"/>
    </source>
</evidence>
<dbReference type="InterPro" id="IPR050067">
    <property type="entry name" value="IPM_dehydratase_rel_enz"/>
</dbReference>
<dbReference type="GO" id="GO:0051539">
    <property type="term" value="F:4 iron, 4 sulfur cluster binding"/>
    <property type="evidence" value="ECO:0007669"/>
    <property type="project" value="UniProtKB-KW"/>
</dbReference>
<evidence type="ECO:0000256" key="9">
    <source>
        <dbReference type="ARBA" id="ARBA00022605"/>
    </source>
</evidence>
<evidence type="ECO:0000256" key="1">
    <source>
        <dbReference type="ARBA" id="ARBA00000491"/>
    </source>
</evidence>
<proteinExistence type="predicted"/>
<dbReference type="OrthoDB" id="9802769at2"/>
<dbReference type="EMBL" id="REFR01000009">
    <property type="protein sequence ID" value="RMB12246.1"/>
    <property type="molecule type" value="Genomic_DNA"/>
</dbReference>
<keyword evidence="11" id="KW-0408">Iron</keyword>
<dbReference type="EC" id="4.2.1.33" evidence="6"/>
<evidence type="ECO:0000313" key="17">
    <source>
        <dbReference type="Proteomes" id="UP000271227"/>
    </source>
</evidence>
<evidence type="ECO:0000256" key="2">
    <source>
        <dbReference type="ARBA" id="ARBA00001966"/>
    </source>
</evidence>
<evidence type="ECO:0000256" key="5">
    <source>
        <dbReference type="ARBA" id="ARBA00011271"/>
    </source>
</evidence>
<keyword evidence="9" id="KW-0028">Amino-acid biosynthesis</keyword>
<dbReference type="PANTHER" id="PTHR43822">
    <property type="entry name" value="HOMOACONITASE, MITOCHONDRIAL-RELATED"/>
    <property type="match status" value="1"/>
</dbReference>
<comment type="function">
    <text evidence="3">Catalyzes the isomerization between 2-isopropylmalate and 3-isopropylmalate, via the formation of 2-isopropylmaleate.</text>
</comment>
<comment type="subunit">
    <text evidence="5">Heterodimer of LeuC and LeuD.</text>
</comment>
<dbReference type="PRINTS" id="PR00415">
    <property type="entry name" value="ACONITASE"/>
</dbReference>
<dbReference type="GO" id="GO:0046872">
    <property type="term" value="F:metal ion binding"/>
    <property type="evidence" value="ECO:0007669"/>
    <property type="project" value="UniProtKB-KW"/>
</dbReference>
<dbReference type="Pfam" id="PF00330">
    <property type="entry name" value="Aconitase"/>
    <property type="match status" value="1"/>
</dbReference>
<evidence type="ECO:0000256" key="7">
    <source>
        <dbReference type="ARBA" id="ARBA00022430"/>
    </source>
</evidence>
<keyword evidence="7" id="KW-0432">Leucine biosynthesis</keyword>
<dbReference type="InterPro" id="IPR018136">
    <property type="entry name" value="Aconitase_4Fe-4S_BS"/>
</dbReference>
<dbReference type="InterPro" id="IPR015931">
    <property type="entry name" value="Acnase/IPM_dHydase_lsu_aba_1/3"/>
</dbReference>
<comment type="catalytic activity">
    <reaction evidence="1">
        <text>(2R,3S)-3-isopropylmalate = (2S)-2-isopropylmalate</text>
        <dbReference type="Rhea" id="RHEA:32287"/>
        <dbReference type="ChEBI" id="CHEBI:1178"/>
        <dbReference type="ChEBI" id="CHEBI:35121"/>
        <dbReference type="EC" id="4.2.1.33"/>
    </reaction>
</comment>
<dbReference type="PROSITE" id="PS00450">
    <property type="entry name" value="ACONITASE_1"/>
    <property type="match status" value="1"/>
</dbReference>
<dbReference type="Gene3D" id="3.30.499.10">
    <property type="entry name" value="Aconitase, domain 3"/>
    <property type="match status" value="2"/>
</dbReference>
<evidence type="ECO:0000256" key="12">
    <source>
        <dbReference type="ARBA" id="ARBA00023014"/>
    </source>
</evidence>
<comment type="caution">
    <text evidence="16">The sequence shown here is derived from an EMBL/GenBank/DDBJ whole genome shotgun (WGS) entry which is preliminary data.</text>
</comment>
<evidence type="ECO:0000259" key="15">
    <source>
        <dbReference type="Pfam" id="PF00330"/>
    </source>
</evidence>
<evidence type="ECO:0000256" key="11">
    <source>
        <dbReference type="ARBA" id="ARBA00023004"/>
    </source>
</evidence>
<protein>
    <recommendedName>
        <fullName evidence="6">3-isopropylmalate dehydratase</fullName>
        <ecNumber evidence="6">4.2.1.33</ecNumber>
    </recommendedName>
</protein>
<dbReference type="SUPFAM" id="SSF53732">
    <property type="entry name" value="Aconitase iron-sulfur domain"/>
    <property type="match status" value="1"/>
</dbReference>
<organism evidence="16 17">
    <name type="scientific">Eilatimonas milleporae</name>
    <dbReference type="NCBI Taxonomy" id="911205"/>
    <lineage>
        <taxon>Bacteria</taxon>
        <taxon>Pseudomonadati</taxon>
        <taxon>Pseudomonadota</taxon>
        <taxon>Alphaproteobacteria</taxon>
        <taxon>Kordiimonadales</taxon>
        <taxon>Kordiimonadaceae</taxon>
        <taxon>Eilatimonas</taxon>
    </lineage>
</organism>
<reference evidence="16 17" key="1">
    <citation type="submission" date="2018-10" db="EMBL/GenBank/DDBJ databases">
        <title>Genomic Encyclopedia of Archaeal and Bacterial Type Strains, Phase II (KMG-II): from individual species to whole genera.</title>
        <authorList>
            <person name="Goeker M."/>
        </authorList>
    </citation>
    <scope>NUCLEOTIDE SEQUENCE [LARGE SCALE GENOMIC DNA]</scope>
    <source>
        <strain evidence="16 17">DSM 25217</strain>
    </source>
</reference>
<keyword evidence="8" id="KW-0004">4Fe-4S</keyword>
<dbReference type="GO" id="GO:0009098">
    <property type="term" value="P:L-leucine biosynthetic process"/>
    <property type="evidence" value="ECO:0007669"/>
    <property type="project" value="UniProtKB-KW"/>
</dbReference>
<dbReference type="NCBIfam" id="NF004016">
    <property type="entry name" value="PRK05478.1"/>
    <property type="match status" value="1"/>
</dbReference>
<dbReference type="RefSeq" id="WP_121937434.1">
    <property type="nucleotide sequence ID" value="NZ_REFR01000009.1"/>
</dbReference>
<gene>
    <name evidence="16" type="ORF">BXY39_0739</name>
</gene>
<dbReference type="InterPro" id="IPR001030">
    <property type="entry name" value="Acoase/IPM_deHydtase_lsu_aba"/>
</dbReference>
<evidence type="ECO:0000313" key="16">
    <source>
        <dbReference type="EMBL" id="RMB12246.1"/>
    </source>
</evidence>
<comment type="pathway">
    <text evidence="4">Amino-acid biosynthesis; L-leucine biosynthesis; L-leucine from 3-methyl-2-oxobutanoate: step 2/4.</text>
</comment>
<keyword evidence="13" id="KW-0456">Lyase</keyword>
<feature type="domain" description="Aconitase/3-isopropylmalate dehydratase large subunit alpha/beta/alpha" evidence="15">
    <location>
        <begin position="7"/>
        <end position="458"/>
    </location>
</feature>
<evidence type="ECO:0000256" key="10">
    <source>
        <dbReference type="ARBA" id="ARBA00022723"/>
    </source>
</evidence>
<evidence type="ECO:0000256" key="3">
    <source>
        <dbReference type="ARBA" id="ARBA00002695"/>
    </source>
</evidence>
<keyword evidence="17" id="KW-1185">Reference proteome</keyword>
<dbReference type="Proteomes" id="UP000271227">
    <property type="component" value="Unassembled WGS sequence"/>
</dbReference>
<dbReference type="NCBIfam" id="NF009116">
    <property type="entry name" value="PRK12466.1"/>
    <property type="match status" value="1"/>
</dbReference>
<evidence type="ECO:0000256" key="4">
    <source>
        <dbReference type="ARBA" id="ARBA00004729"/>
    </source>
</evidence>
<keyword evidence="14" id="KW-0100">Branched-chain amino acid biosynthesis</keyword>
<name>A0A3M0CXJ0_9PROT</name>
<dbReference type="InterPro" id="IPR036008">
    <property type="entry name" value="Aconitase_4Fe-4S_dom"/>
</dbReference>
<sequence>MGTTLFDKIWTAHKVADLGDGDCLIHIDRIFLHERTGAVALKGLEQAGRTVRDPKRVFCTMDHIVDTFAGRSDDTRMPGGGDFIRATREAARANGLTLFDINDPRQGIVHVISPEQGIVLPGLTLVCPDSHTCTQGAFGAMAWGIGSTEAEHAMATGTLRLSKPRTLRVRFTGALPAGVSAKDMALSLIGRHSAAGAKGMAVEFDGTAVRALDMAGRMTLCNMAVEFGAFTGLIAPDEKTLAFLKGRPYAPTGALWDRAVRDWQALRSDADAPFDAEIEIDAATLAPMVTWGTSPEQVAPMNTPIPDLHGFADETRRKAAEKALNYMGLAPGQSVQGLKVDAAFIGSCTNSRLSDLERAAGILKGRRVAPGLRAICVPGSTATKRAAEDRGIDRIFREAGFEWRESGCSMCFFAGGESFGFRDRVISSTNRNFENRQGPETRTHIASPETVAASAILGHIGGVADLPRIRETV</sequence>
<keyword evidence="10" id="KW-0479">Metal-binding</keyword>
<evidence type="ECO:0000256" key="14">
    <source>
        <dbReference type="ARBA" id="ARBA00023304"/>
    </source>
</evidence>
<evidence type="ECO:0000256" key="6">
    <source>
        <dbReference type="ARBA" id="ARBA00011998"/>
    </source>
</evidence>
<evidence type="ECO:0000256" key="8">
    <source>
        <dbReference type="ARBA" id="ARBA00022485"/>
    </source>
</evidence>